<comment type="caution">
    <text evidence="2">The sequence shown here is derived from an EMBL/GenBank/DDBJ whole genome shotgun (WGS) entry which is preliminary data.</text>
</comment>
<dbReference type="Proteomes" id="UP000441754">
    <property type="component" value="Unassembled WGS sequence"/>
</dbReference>
<keyword evidence="3" id="KW-1185">Reference proteome</keyword>
<dbReference type="AlphaFoldDB" id="A0A7K0EJ75"/>
<organism evidence="2 3">
    <name type="scientific">Larkinella terrae</name>
    <dbReference type="NCBI Taxonomy" id="2025311"/>
    <lineage>
        <taxon>Bacteria</taxon>
        <taxon>Pseudomonadati</taxon>
        <taxon>Bacteroidota</taxon>
        <taxon>Cytophagia</taxon>
        <taxon>Cytophagales</taxon>
        <taxon>Spirosomataceae</taxon>
        <taxon>Larkinella</taxon>
    </lineage>
</organism>
<accession>A0A7K0EJ75</accession>
<reference evidence="2 3" key="1">
    <citation type="journal article" date="2018" name="Antonie Van Leeuwenhoek">
        <title>Larkinella terrae sp. nov., isolated from soil on Jeju Island, South Korea.</title>
        <authorList>
            <person name="Ten L.N."/>
            <person name="Jeon J."/>
            <person name="Park S.J."/>
            <person name="Park S."/>
            <person name="Lee S.Y."/>
            <person name="Kim M.K."/>
            <person name="Jung H.Y."/>
        </authorList>
    </citation>
    <scope>NUCLEOTIDE SEQUENCE [LARGE SCALE GENOMIC DNA]</scope>
    <source>
        <strain evidence="2 3">KCTC 52001</strain>
    </source>
</reference>
<evidence type="ECO:0000256" key="1">
    <source>
        <dbReference type="SAM" id="MobiDB-lite"/>
    </source>
</evidence>
<evidence type="ECO:0000313" key="2">
    <source>
        <dbReference type="EMBL" id="MRS61867.1"/>
    </source>
</evidence>
<feature type="compositionally biased region" description="Polar residues" evidence="1">
    <location>
        <begin position="71"/>
        <end position="83"/>
    </location>
</feature>
<evidence type="ECO:0008006" key="4">
    <source>
        <dbReference type="Google" id="ProtNLM"/>
    </source>
</evidence>
<name>A0A7K0EJ75_9BACT</name>
<protein>
    <recommendedName>
        <fullName evidence="4">DUF4177 domain-containing protein</fullName>
    </recommendedName>
</protein>
<proteinExistence type="predicted"/>
<dbReference type="RefSeq" id="WP_154175257.1">
    <property type="nucleotide sequence ID" value="NZ_WJXZ01000006.1"/>
</dbReference>
<dbReference type="OrthoDB" id="9848638at2"/>
<feature type="region of interest" description="Disordered" evidence="1">
    <location>
        <begin position="68"/>
        <end position="92"/>
    </location>
</feature>
<dbReference type="EMBL" id="WJXZ01000006">
    <property type="protein sequence ID" value="MRS61867.1"/>
    <property type="molecule type" value="Genomic_DNA"/>
</dbReference>
<evidence type="ECO:0000313" key="3">
    <source>
        <dbReference type="Proteomes" id="UP000441754"/>
    </source>
</evidence>
<gene>
    <name evidence="2" type="ORF">GJJ30_11260</name>
</gene>
<sequence length="92" mass="10177">MATEYRIITLIHNVQPNPEGAYDPIEWDQDKGIAEILSSGYQPVQITTTSGEKGAITLTILFSRETKSVAPASSSQEQSTIDRFTQKAERGY</sequence>